<feature type="compositionally biased region" description="Acidic residues" evidence="1">
    <location>
        <begin position="150"/>
        <end position="160"/>
    </location>
</feature>
<dbReference type="VEuPathDB" id="FungiDB:H257_13808"/>
<feature type="compositionally biased region" description="Basic and acidic residues" evidence="1">
    <location>
        <begin position="390"/>
        <end position="400"/>
    </location>
</feature>
<feature type="non-terminal residue" evidence="2">
    <location>
        <position position="400"/>
    </location>
</feature>
<feature type="compositionally biased region" description="Basic and acidic residues" evidence="1">
    <location>
        <begin position="161"/>
        <end position="171"/>
    </location>
</feature>
<feature type="compositionally biased region" description="Low complexity" evidence="1">
    <location>
        <begin position="14"/>
        <end position="24"/>
    </location>
</feature>
<accession>A0A397FLI3</accession>
<feature type="region of interest" description="Disordered" evidence="1">
    <location>
        <begin position="1"/>
        <end position="43"/>
    </location>
</feature>
<proteinExistence type="predicted"/>
<feature type="compositionally biased region" description="Basic and acidic residues" evidence="1">
    <location>
        <begin position="178"/>
        <end position="191"/>
    </location>
</feature>
<evidence type="ECO:0000313" key="2">
    <source>
        <dbReference type="EMBL" id="RHZ28058.1"/>
    </source>
</evidence>
<dbReference type="Proteomes" id="UP000266196">
    <property type="component" value="Unassembled WGS sequence"/>
</dbReference>
<organism evidence="2 3">
    <name type="scientific">Aphanomyces astaci</name>
    <name type="common">Crayfish plague agent</name>
    <dbReference type="NCBI Taxonomy" id="112090"/>
    <lineage>
        <taxon>Eukaryota</taxon>
        <taxon>Sar</taxon>
        <taxon>Stramenopiles</taxon>
        <taxon>Oomycota</taxon>
        <taxon>Saprolegniomycetes</taxon>
        <taxon>Saprolegniales</taxon>
        <taxon>Verrucalvaceae</taxon>
        <taxon>Aphanomyces</taxon>
    </lineage>
</organism>
<feature type="region of interest" description="Disordered" evidence="1">
    <location>
        <begin position="351"/>
        <end position="400"/>
    </location>
</feature>
<evidence type="ECO:0000313" key="3">
    <source>
        <dbReference type="Proteomes" id="UP000266196"/>
    </source>
</evidence>
<feature type="compositionally biased region" description="Basic and acidic residues" evidence="1">
    <location>
        <begin position="367"/>
        <end position="376"/>
    </location>
</feature>
<gene>
    <name evidence="2" type="ORF">DYB31_012692</name>
</gene>
<feature type="compositionally biased region" description="Basic and acidic residues" evidence="1">
    <location>
        <begin position="1"/>
        <end position="10"/>
    </location>
</feature>
<sequence length="400" mass="45667">MAKNSKDRAQKPKAATTAPAAASSETEEEVPVTEPPLVPVVGGTTDVLPAVEESKSEEVRKTMEELAAANKAMGSARAASMTWDESRRRYGGQTMGPNWEQLPRPPIEGAYVDEDYPPPEKSDAEKRAEEKAEARAKLRAERRNRPDSTPDSEEEENDYQEEQRKQAERRPINKANRPAKEKRVDHAKVARAAHDRRMLDTTLPSISWVKKRETYEDKLRANAQRMVPVEQLSEDDYRDRIMEIVGQLATKWTPTKSDMQNYCRTLSVDPHGDVTSRLVSFMERVDDVIDENGLRQQLKDSTMLRTFVKVVAARVTPSYLRDRVEEQMKTVPANDLVAFADILREQLDRTHDADMVNQQRNSYGLKRGREEDDQGRRITKHAKKANQAVRDQRELRGNYP</sequence>
<dbReference type="EMBL" id="QUTE01007726">
    <property type="protein sequence ID" value="RHZ28058.1"/>
    <property type="molecule type" value="Genomic_DNA"/>
</dbReference>
<feature type="compositionally biased region" description="Basic and acidic residues" evidence="1">
    <location>
        <begin position="118"/>
        <end position="148"/>
    </location>
</feature>
<evidence type="ECO:0000256" key="1">
    <source>
        <dbReference type="SAM" id="MobiDB-lite"/>
    </source>
</evidence>
<reference evidence="2 3" key="1">
    <citation type="submission" date="2018-08" db="EMBL/GenBank/DDBJ databases">
        <title>Aphanomyces genome sequencing and annotation.</title>
        <authorList>
            <person name="Minardi D."/>
            <person name="Oidtmann B."/>
            <person name="Van Der Giezen M."/>
            <person name="Studholme D.J."/>
        </authorList>
    </citation>
    <scope>NUCLEOTIDE SEQUENCE [LARGE SCALE GENOMIC DNA]</scope>
    <source>
        <strain evidence="2 3">197901</strain>
    </source>
</reference>
<dbReference type="AlphaFoldDB" id="A0A397FLI3"/>
<protein>
    <submittedName>
        <fullName evidence="2">Uncharacterized protein</fullName>
    </submittedName>
</protein>
<name>A0A397FLI3_APHAT</name>
<comment type="caution">
    <text evidence="2">The sequence shown here is derived from an EMBL/GenBank/DDBJ whole genome shotgun (WGS) entry which is preliminary data.</text>
</comment>
<feature type="region of interest" description="Disordered" evidence="1">
    <location>
        <begin position="70"/>
        <end position="191"/>
    </location>
</feature>